<feature type="transmembrane region" description="Helical" evidence="1">
    <location>
        <begin position="99"/>
        <end position="120"/>
    </location>
</feature>
<keyword evidence="3" id="KW-1185">Reference proteome</keyword>
<organism evidence="2 3">
    <name type="scientific">Sphaeroforma arctica JP610</name>
    <dbReference type="NCBI Taxonomy" id="667725"/>
    <lineage>
        <taxon>Eukaryota</taxon>
        <taxon>Ichthyosporea</taxon>
        <taxon>Ichthyophonida</taxon>
        <taxon>Sphaeroforma</taxon>
    </lineage>
</organism>
<sequence>MIGVTAYSKITCIDSVSSRQLNFEKKLQNLTDNLNISSFFQLLILPDLLFVPYRQLGFRAMMLFQGLFLTIAILEISVVPKHYWSDSYAVAKYSPYTGFATLFIGTSMVLNIFVVVTVFANTYGYLPPKAKHLIGSDVELSLLTTSTHVHKVFSLYTAYWMCAGSILAYTYVENVIKLRKERKKAMKKV</sequence>
<dbReference type="GeneID" id="25910419"/>
<dbReference type="AlphaFoldDB" id="A0A0L0FLH5"/>
<keyword evidence="1" id="KW-0472">Membrane</keyword>
<dbReference type="Proteomes" id="UP000054560">
    <property type="component" value="Unassembled WGS sequence"/>
</dbReference>
<gene>
    <name evidence="2" type="ORF">SARC_09915</name>
</gene>
<protein>
    <submittedName>
        <fullName evidence="2">Uncharacterized protein</fullName>
    </submittedName>
</protein>
<name>A0A0L0FLH5_9EUKA</name>
<keyword evidence="1" id="KW-0812">Transmembrane</keyword>
<keyword evidence="1" id="KW-1133">Transmembrane helix</keyword>
<reference evidence="2 3" key="1">
    <citation type="submission" date="2011-02" db="EMBL/GenBank/DDBJ databases">
        <title>The Genome Sequence of Sphaeroforma arctica JP610.</title>
        <authorList>
            <consortium name="The Broad Institute Genome Sequencing Platform"/>
            <person name="Russ C."/>
            <person name="Cuomo C."/>
            <person name="Young S.K."/>
            <person name="Zeng Q."/>
            <person name="Gargeya S."/>
            <person name="Alvarado L."/>
            <person name="Berlin A."/>
            <person name="Chapman S.B."/>
            <person name="Chen Z."/>
            <person name="Freedman E."/>
            <person name="Gellesch M."/>
            <person name="Goldberg J."/>
            <person name="Griggs A."/>
            <person name="Gujja S."/>
            <person name="Heilman E."/>
            <person name="Heiman D."/>
            <person name="Howarth C."/>
            <person name="Mehta T."/>
            <person name="Neiman D."/>
            <person name="Pearson M."/>
            <person name="Roberts A."/>
            <person name="Saif S."/>
            <person name="Shea T."/>
            <person name="Shenoy N."/>
            <person name="Sisk P."/>
            <person name="Stolte C."/>
            <person name="Sykes S."/>
            <person name="White J."/>
            <person name="Yandava C."/>
            <person name="Burger G."/>
            <person name="Gray M.W."/>
            <person name="Holland P.W.H."/>
            <person name="King N."/>
            <person name="Lang F.B.F."/>
            <person name="Roger A.J."/>
            <person name="Ruiz-Trillo I."/>
            <person name="Haas B."/>
            <person name="Nusbaum C."/>
            <person name="Birren B."/>
        </authorList>
    </citation>
    <scope>NUCLEOTIDE SEQUENCE [LARGE SCALE GENOMIC DNA]</scope>
    <source>
        <strain evidence="2 3">JP610</strain>
    </source>
</reference>
<proteinExistence type="predicted"/>
<dbReference type="RefSeq" id="XP_014151529.1">
    <property type="nucleotide sequence ID" value="XM_014296054.1"/>
</dbReference>
<dbReference type="EMBL" id="KQ242676">
    <property type="protein sequence ID" value="KNC77627.1"/>
    <property type="molecule type" value="Genomic_DNA"/>
</dbReference>
<evidence type="ECO:0000256" key="1">
    <source>
        <dbReference type="SAM" id="Phobius"/>
    </source>
</evidence>
<evidence type="ECO:0000313" key="2">
    <source>
        <dbReference type="EMBL" id="KNC77627.1"/>
    </source>
</evidence>
<feature type="transmembrane region" description="Helical" evidence="1">
    <location>
        <begin position="56"/>
        <end position="78"/>
    </location>
</feature>
<feature type="transmembrane region" description="Helical" evidence="1">
    <location>
        <begin position="153"/>
        <end position="172"/>
    </location>
</feature>
<evidence type="ECO:0000313" key="3">
    <source>
        <dbReference type="Proteomes" id="UP000054560"/>
    </source>
</evidence>
<accession>A0A0L0FLH5</accession>